<dbReference type="Proteomes" id="UP000580250">
    <property type="component" value="Unassembled WGS sequence"/>
</dbReference>
<organism evidence="1 2">
    <name type="scientific">Meloidogyne enterolobii</name>
    <name type="common">Root-knot nematode worm</name>
    <name type="synonym">Meloidogyne mayaguensis</name>
    <dbReference type="NCBI Taxonomy" id="390850"/>
    <lineage>
        <taxon>Eukaryota</taxon>
        <taxon>Metazoa</taxon>
        <taxon>Ecdysozoa</taxon>
        <taxon>Nematoda</taxon>
        <taxon>Chromadorea</taxon>
        <taxon>Rhabditida</taxon>
        <taxon>Tylenchina</taxon>
        <taxon>Tylenchomorpha</taxon>
        <taxon>Tylenchoidea</taxon>
        <taxon>Meloidogynidae</taxon>
        <taxon>Meloidogyninae</taxon>
        <taxon>Meloidogyne</taxon>
    </lineage>
</organism>
<protein>
    <submittedName>
        <fullName evidence="1">Uncharacterized protein</fullName>
    </submittedName>
</protein>
<accession>A0A6V7WT44</accession>
<dbReference type="EMBL" id="CAJEWN010000791">
    <property type="protein sequence ID" value="CAD2190163.1"/>
    <property type="molecule type" value="Genomic_DNA"/>
</dbReference>
<comment type="caution">
    <text evidence="1">The sequence shown here is derived from an EMBL/GenBank/DDBJ whole genome shotgun (WGS) entry which is preliminary data.</text>
</comment>
<evidence type="ECO:0000313" key="2">
    <source>
        <dbReference type="Proteomes" id="UP000580250"/>
    </source>
</evidence>
<proteinExistence type="predicted"/>
<evidence type="ECO:0000313" key="1">
    <source>
        <dbReference type="EMBL" id="CAD2190163.1"/>
    </source>
</evidence>
<name>A0A6V7WT44_MELEN</name>
<reference evidence="1 2" key="1">
    <citation type="submission" date="2020-08" db="EMBL/GenBank/DDBJ databases">
        <authorList>
            <person name="Koutsovoulos G."/>
            <person name="Danchin GJ E."/>
        </authorList>
    </citation>
    <scope>NUCLEOTIDE SEQUENCE [LARGE SCALE GENOMIC DNA]</scope>
</reference>
<sequence>MQQPNNINILTIKTQKYVHWDKMFLEQNQKYKNWICHRIN</sequence>
<gene>
    <name evidence="1" type="ORF">MENT_LOCUS42932</name>
</gene>
<dbReference type="AlphaFoldDB" id="A0A6V7WT44"/>